<evidence type="ECO:0000256" key="2">
    <source>
        <dbReference type="SAM" id="Phobius"/>
    </source>
</evidence>
<feature type="transmembrane region" description="Helical" evidence="2">
    <location>
        <begin position="45"/>
        <end position="64"/>
    </location>
</feature>
<evidence type="ECO:0000256" key="1">
    <source>
        <dbReference type="SAM" id="MobiDB-lite"/>
    </source>
</evidence>
<dbReference type="EMBL" id="CP092624">
    <property type="protein sequence ID" value="UMM36168.1"/>
    <property type="molecule type" value="Genomic_DNA"/>
</dbReference>
<name>A0AAE9F1E6_CAEBR</name>
<feature type="compositionally biased region" description="Polar residues" evidence="1">
    <location>
        <begin position="7"/>
        <end position="22"/>
    </location>
</feature>
<keyword evidence="2" id="KW-1133">Transmembrane helix</keyword>
<evidence type="ECO:0000313" key="5">
    <source>
        <dbReference type="Proteomes" id="UP000827892"/>
    </source>
</evidence>
<feature type="region of interest" description="Disordered" evidence="1">
    <location>
        <begin position="1"/>
        <end position="27"/>
    </location>
</feature>
<keyword evidence="6" id="KW-1185">Reference proteome</keyword>
<evidence type="ECO:0000313" key="4">
    <source>
        <dbReference type="EMBL" id="UMM36168.1"/>
    </source>
</evidence>
<accession>A0AAE9F1E6</accession>
<reference evidence="4 6" key="2">
    <citation type="submission" date="2022-04" db="EMBL/GenBank/DDBJ databases">
        <title>Chromosome-level reference genomes for two strains of Caenorhabditis briggsae: an improved platform for comparative genomics.</title>
        <authorList>
            <person name="Stevens L."/>
            <person name="Andersen E."/>
        </authorList>
    </citation>
    <scope>NUCLEOTIDE SEQUENCE [LARGE SCALE GENOMIC DNA]</scope>
    <source>
        <strain evidence="4">VX34</strain>
        <tissue evidence="4">Whole-organism</tissue>
    </source>
</reference>
<dbReference type="AlphaFoldDB" id="A0AAE9F1E6"/>
<evidence type="ECO:0000313" key="3">
    <source>
        <dbReference type="EMBL" id="ULT90386.1"/>
    </source>
</evidence>
<reference evidence="3 5" key="1">
    <citation type="submission" date="2022-02" db="EMBL/GenBank/DDBJ databases">
        <title>Chromosome-level reference genomes for two strains of Caenorhabditis briggsae: an improved platform for comparative genomics.</title>
        <authorList>
            <person name="Stevens L."/>
            <person name="Andersen E.C."/>
        </authorList>
    </citation>
    <scope>NUCLEOTIDE SEQUENCE [LARGE SCALE GENOMIC DNA]</scope>
    <source>
        <strain evidence="3">QX1410_ONT</strain>
        <tissue evidence="3">Whole-organism</tissue>
    </source>
</reference>
<evidence type="ECO:0000313" key="6">
    <source>
        <dbReference type="Proteomes" id="UP000829354"/>
    </source>
</evidence>
<dbReference type="EMBL" id="CP090895">
    <property type="protein sequence ID" value="ULT90386.1"/>
    <property type="molecule type" value="Genomic_DNA"/>
</dbReference>
<dbReference type="Proteomes" id="UP000827892">
    <property type="component" value="Chromosome V"/>
</dbReference>
<dbReference type="Proteomes" id="UP000829354">
    <property type="component" value="Chromosome V"/>
</dbReference>
<protein>
    <submittedName>
        <fullName evidence="4">Uncharacterized protein</fullName>
    </submittedName>
</protein>
<gene>
    <name evidence="3" type="ORF">L3Y34_008614</name>
    <name evidence="4" type="ORF">L5515_008453</name>
</gene>
<sequence>MAKVKSKTSANRPKKSPSSTGKVTHGRHIPSLATEILTTMRPTGFLIYFACCSFIFTLFILSVYPVKVIF</sequence>
<organism evidence="4 6">
    <name type="scientific">Caenorhabditis briggsae</name>
    <dbReference type="NCBI Taxonomy" id="6238"/>
    <lineage>
        <taxon>Eukaryota</taxon>
        <taxon>Metazoa</taxon>
        <taxon>Ecdysozoa</taxon>
        <taxon>Nematoda</taxon>
        <taxon>Chromadorea</taxon>
        <taxon>Rhabditida</taxon>
        <taxon>Rhabditina</taxon>
        <taxon>Rhabditomorpha</taxon>
        <taxon>Rhabditoidea</taxon>
        <taxon>Rhabditidae</taxon>
        <taxon>Peloderinae</taxon>
        <taxon>Caenorhabditis</taxon>
    </lineage>
</organism>
<proteinExistence type="predicted"/>
<keyword evidence="2" id="KW-0812">Transmembrane</keyword>
<keyword evidence="2" id="KW-0472">Membrane</keyword>